<feature type="transmembrane region" description="Helical" evidence="2">
    <location>
        <begin position="31"/>
        <end position="49"/>
    </location>
</feature>
<dbReference type="CDD" id="cd11061">
    <property type="entry name" value="CYP67-like"/>
    <property type="match status" value="1"/>
</dbReference>
<dbReference type="SUPFAM" id="SSF48264">
    <property type="entry name" value="Cytochrome P450"/>
    <property type="match status" value="1"/>
</dbReference>
<evidence type="ECO:0000313" key="3">
    <source>
        <dbReference type="EMBL" id="KAF2866056.1"/>
    </source>
</evidence>
<dbReference type="GO" id="GO:0004497">
    <property type="term" value="F:monooxygenase activity"/>
    <property type="evidence" value="ECO:0007669"/>
    <property type="project" value="InterPro"/>
</dbReference>
<comment type="cofactor">
    <cofactor evidence="1">
        <name>heme</name>
        <dbReference type="ChEBI" id="CHEBI:30413"/>
    </cofactor>
</comment>
<feature type="transmembrane region" description="Helical" evidence="2">
    <location>
        <begin position="7"/>
        <end position="25"/>
    </location>
</feature>
<dbReference type="Pfam" id="PF00067">
    <property type="entry name" value="p450"/>
    <property type="match status" value="1"/>
</dbReference>
<keyword evidence="1" id="KW-0408">Iron</keyword>
<gene>
    <name evidence="3" type="ORF">BDV95DRAFT_611934</name>
</gene>
<comment type="caution">
    <text evidence="3">The sequence shown here is derived from an EMBL/GenBank/DDBJ whole genome shotgun (WGS) entry which is preliminary data.</text>
</comment>
<dbReference type="PRINTS" id="PR00385">
    <property type="entry name" value="P450"/>
</dbReference>
<dbReference type="AlphaFoldDB" id="A0A7C8M1P2"/>
<accession>A0A7C8M1P2</accession>
<dbReference type="PANTHER" id="PTHR24305:SF78">
    <property type="entry name" value="P450, PUTATIVE (EUROFUNG)-RELATED"/>
    <property type="match status" value="1"/>
</dbReference>
<sequence length="551" mass="61651">MVFPARIGGLGALFGILFHISIINIEFDLYIFHFIATSVIAFLGSVYAFAQQGGIGPDTALVASTIFFLGFNTALLTSIATYRLVFHRCRVFPGPLPAKITRFYATYLYTRKEEYYRSLAKMHATYGDYVRTGPREISILHKDAIAALYGPNSKCRKSTFYGQSGNDPNKVSINMLRDQKSYRQRRRAWDRGLSNKALSTYEPRIKSKVDQFVTKLRTNAGKPLDITAWAMYYSFDVMGDIGFGKDFNSLGTGVEHPAIKGIHDHVAILGALQTVPWLLNLLGSVPGAAGAFSEFFGMCEAEIREKEKNWDSEKEPRDIVSWLLKASKDKESSASPTKESQADDSRVVIVAGSDTTSNTLANALFYLSKHPTLQSKLYTLLTTAFPNGYQYWTYDKVKAISYIDDIINETLRLKPAVLHGVTRETPPEGIYVGDTYIPSNTNASVSCLLIQKDARWWQQGDAFVPERWSEWREEMGTDGAPYFPFQLGTHNCIGKNLAYLSLRTSLSAIVLNFEVSLAEGETGEVFDTGFADTLLLTLPPLKLMFTPREKR</sequence>
<evidence type="ECO:0000256" key="2">
    <source>
        <dbReference type="SAM" id="Phobius"/>
    </source>
</evidence>
<dbReference type="EMBL" id="JAADJZ010000029">
    <property type="protein sequence ID" value="KAF2866056.1"/>
    <property type="molecule type" value="Genomic_DNA"/>
</dbReference>
<dbReference type="Proteomes" id="UP000481861">
    <property type="component" value="Unassembled WGS sequence"/>
</dbReference>
<dbReference type="InterPro" id="IPR002401">
    <property type="entry name" value="Cyt_P450_E_grp-I"/>
</dbReference>
<keyword evidence="2" id="KW-0812">Transmembrane</keyword>
<keyword evidence="2" id="KW-1133">Transmembrane helix</keyword>
<dbReference type="InterPro" id="IPR001128">
    <property type="entry name" value="Cyt_P450"/>
</dbReference>
<protein>
    <submittedName>
        <fullName evidence="3">Cytochrome P450</fullName>
    </submittedName>
</protein>
<feature type="transmembrane region" description="Helical" evidence="2">
    <location>
        <begin position="61"/>
        <end position="85"/>
    </location>
</feature>
<dbReference type="InterPro" id="IPR036396">
    <property type="entry name" value="Cyt_P450_sf"/>
</dbReference>
<dbReference type="PANTHER" id="PTHR24305">
    <property type="entry name" value="CYTOCHROME P450"/>
    <property type="match status" value="1"/>
</dbReference>
<dbReference type="OrthoDB" id="6692864at2759"/>
<name>A0A7C8M1P2_9PLEO</name>
<keyword evidence="2" id="KW-0472">Membrane</keyword>
<proteinExistence type="predicted"/>
<reference evidence="3 4" key="1">
    <citation type="submission" date="2020-01" db="EMBL/GenBank/DDBJ databases">
        <authorList>
            <consortium name="DOE Joint Genome Institute"/>
            <person name="Haridas S."/>
            <person name="Albert R."/>
            <person name="Binder M."/>
            <person name="Bloem J."/>
            <person name="Labutti K."/>
            <person name="Salamov A."/>
            <person name="Andreopoulos B."/>
            <person name="Baker S.E."/>
            <person name="Barry K."/>
            <person name="Bills G."/>
            <person name="Bluhm B.H."/>
            <person name="Cannon C."/>
            <person name="Castanera R."/>
            <person name="Culley D.E."/>
            <person name="Daum C."/>
            <person name="Ezra D."/>
            <person name="Gonzalez J.B."/>
            <person name="Henrissat B."/>
            <person name="Kuo A."/>
            <person name="Liang C."/>
            <person name="Lipzen A."/>
            <person name="Lutzoni F."/>
            <person name="Magnuson J."/>
            <person name="Mondo S."/>
            <person name="Nolan M."/>
            <person name="Ohm R."/>
            <person name="Pangilinan J."/>
            <person name="Park H.-J.H."/>
            <person name="Ramirez L."/>
            <person name="Alfaro M."/>
            <person name="Sun H."/>
            <person name="Tritt A."/>
            <person name="Yoshinaga Y."/>
            <person name="Zwiers L.-H.L."/>
            <person name="Turgeon B.G."/>
            <person name="Goodwin S.B."/>
            <person name="Spatafora J.W."/>
            <person name="Crous P.W."/>
            <person name="Grigoriev I.V."/>
        </authorList>
    </citation>
    <scope>NUCLEOTIDE SEQUENCE [LARGE SCALE GENOMIC DNA]</scope>
    <source>
        <strain evidence="3 4">CBS 611.86</strain>
    </source>
</reference>
<evidence type="ECO:0000256" key="1">
    <source>
        <dbReference type="PIRSR" id="PIRSR602401-1"/>
    </source>
</evidence>
<keyword evidence="4" id="KW-1185">Reference proteome</keyword>
<organism evidence="3 4">
    <name type="scientific">Massariosphaeria phaeospora</name>
    <dbReference type="NCBI Taxonomy" id="100035"/>
    <lineage>
        <taxon>Eukaryota</taxon>
        <taxon>Fungi</taxon>
        <taxon>Dikarya</taxon>
        <taxon>Ascomycota</taxon>
        <taxon>Pezizomycotina</taxon>
        <taxon>Dothideomycetes</taxon>
        <taxon>Pleosporomycetidae</taxon>
        <taxon>Pleosporales</taxon>
        <taxon>Pleosporales incertae sedis</taxon>
        <taxon>Massariosphaeria</taxon>
    </lineage>
</organism>
<dbReference type="PRINTS" id="PR00463">
    <property type="entry name" value="EP450I"/>
</dbReference>
<dbReference type="InterPro" id="IPR050121">
    <property type="entry name" value="Cytochrome_P450_monoxygenase"/>
</dbReference>
<evidence type="ECO:0000313" key="4">
    <source>
        <dbReference type="Proteomes" id="UP000481861"/>
    </source>
</evidence>
<keyword evidence="1" id="KW-0349">Heme</keyword>
<dbReference type="GO" id="GO:0005506">
    <property type="term" value="F:iron ion binding"/>
    <property type="evidence" value="ECO:0007669"/>
    <property type="project" value="InterPro"/>
</dbReference>
<feature type="binding site" description="axial binding residue" evidence="1">
    <location>
        <position position="492"/>
    </location>
    <ligand>
        <name>heme</name>
        <dbReference type="ChEBI" id="CHEBI:30413"/>
    </ligand>
    <ligandPart>
        <name>Fe</name>
        <dbReference type="ChEBI" id="CHEBI:18248"/>
    </ligandPart>
</feature>
<dbReference type="GO" id="GO:0020037">
    <property type="term" value="F:heme binding"/>
    <property type="evidence" value="ECO:0007669"/>
    <property type="project" value="InterPro"/>
</dbReference>
<dbReference type="GO" id="GO:0016705">
    <property type="term" value="F:oxidoreductase activity, acting on paired donors, with incorporation or reduction of molecular oxygen"/>
    <property type="evidence" value="ECO:0007669"/>
    <property type="project" value="InterPro"/>
</dbReference>
<dbReference type="Gene3D" id="1.10.630.10">
    <property type="entry name" value="Cytochrome P450"/>
    <property type="match status" value="1"/>
</dbReference>
<keyword evidence="1" id="KW-0479">Metal-binding</keyword>